<evidence type="ECO:0000313" key="1">
    <source>
        <dbReference type="EMBL" id="XCH25474.1"/>
    </source>
</evidence>
<gene>
    <name evidence="1" type="ORF">ABV298_03320</name>
</gene>
<dbReference type="InterPro" id="IPR010354">
    <property type="entry name" value="Oleate_hydratase"/>
</dbReference>
<dbReference type="AlphaFoldDB" id="A0AAU8FPP3"/>
<reference evidence="1" key="1">
    <citation type="submission" date="2024-06" db="EMBL/GenBank/DDBJ databases">
        <title>Sequencing and assembly of the genome of Dyadobacter sp. strain 676, a symbiont of Cyamopsis tetragonoloba.</title>
        <authorList>
            <person name="Guro P."/>
            <person name="Sazanova A."/>
            <person name="Kuznetsova I."/>
            <person name="Belimov A."/>
            <person name="Safronova V."/>
        </authorList>
    </citation>
    <scope>NUCLEOTIDE SEQUENCE</scope>
    <source>
        <strain evidence="1">676</strain>
    </source>
</reference>
<keyword evidence="1" id="KW-0456">Lyase</keyword>
<accession>A0AAU8FPP3</accession>
<dbReference type="EMBL" id="CP159289">
    <property type="protein sequence ID" value="XCH25474.1"/>
    <property type="molecule type" value="Genomic_DNA"/>
</dbReference>
<dbReference type="RefSeq" id="WP_353720774.1">
    <property type="nucleotide sequence ID" value="NZ_CP159289.1"/>
</dbReference>
<dbReference type="GO" id="GO:0050151">
    <property type="term" value="F:oleate hydratase activity"/>
    <property type="evidence" value="ECO:0007669"/>
    <property type="project" value="UniProtKB-EC"/>
</dbReference>
<dbReference type="EC" id="4.2.1.53" evidence="1"/>
<dbReference type="Gene3D" id="3.30.9.80">
    <property type="match status" value="1"/>
</dbReference>
<dbReference type="GO" id="GO:0071949">
    <property type="term" value="F:FAD binding"/>
    <property type="evidence" value="ECO:0007669"/>
    <property type="project" value="InterPro"/>
</dbReference>
<protein>
    <submittedName>
        <fullName evidence="1">Oleate hydratase</fullName>
        <ecNumber evidence="1">4.2.1.53</ecNumber>
    </submittedName>
</protein>
<name>A0AAU8FPP3_9BACT</name>
<dbReference type="Pfam" id="PF06100">
    <property type="entry name" value="MCRA"/>
    <property type="match status" value="1"/>
</dbReference>
<organism evidence="1">
    <name type="scientific">Dyadobacter sp. 676</name>
    <dbReference type="NCBI Taxonomy" id="3088362"/>
    <lineage>
        <taxon>Bacteria</taxon>
        <taxon>Pseudomonadati</taxon>
        <taxon>Bacteroidota</taxon>
        <taxon>Cytophagia</taxon>
        <taxon>Cytophagales</taxon>
        <taxon>Spirosomataceae</taxon>
        <taxon>Dyadobacter</taxon>
    </lineage>
</organism>
<dbReference type="GO" id="GO:0006631">
    <property type="term" value="P:fatty acid metabolic process"/>
    <property type="evidence" value="ECO:0007669"/>
    <property type="project" value="InterPro"/>
</dbReference>
<sequence>MLRPKEGIYGNVDGTDVLTTLNASNWQISIYLPYQPYFLGQAEHITVFWDTNFPHVHWETL</sequence>
<proteinExistence type="predicted"/>